<feature type="transmembrane region" description="Helical" evidence="6">
    <location>
        <begin position="169"/>
        <end position="189"/>
    </location>
</feature>
<evidence type="ECO:0000256" key="3">
    <source>
        <dbReference type="ARBA" id="ARBA00022989"/>
    </source>
</evidence>
<dbReference type="Proteomes" id="UP001530377">
    <property type="component" value="Unassembled WGS sequence"/>
</dbReference>
<feature type="transmembrane region" description="Helical" evidence="6">
    <location>
        <begin position="113"/>
        <end position="131"/>
    </location>
</feature>
<evidence type="ECO:0000256" key="6">
    <source>
        <dbReference type="SAM" id="Phobius"/>
    </source>
</evidence>
<name>A0ABD3RTN3_9STRA</name>
<evidence type="ECO:0000256" key="5">
    <source>
        <dbReference type="SAM" id="MobiDB-lite"/>
    </source>
</evidence>
<feature type="transmembrane region" description="Helical" evidence="6">
    <location>
        <begin position="287"/>
        <end position="311"/>
    </location>
</feature>
<accession>A0ABD3RTN3</accession>
<evidence type="ECO:0000256" key="4">
    <source>
        <dbReference type="ARBA" id="ARBA00023136"/>
    </source>
</evidence>
<dbReference type="Gene3D" id="1.10.3080.10">
    <property type="entry name" value="Clc chloride channel"/>
    <property type="match status" value="1"/>
</dbReference>
<organism evidence="8 9">
    <name type="scientific">Cyclostephanos tholiformis</name>
    <dbReference type="NCBI Taxonomy" id="382380"/>
    <lineage>
        <taxon>Eukaryota</taxon>
        <taxon>Sar</taxon>
        <taxon>Stramenopiles</taxon>
        <taxon>Ochrophyta</taxon>
        <taxon>Bacillariophyta</taxon>
        <taxon>Coscinodiscophyceae</taxon>
        <taxon>Thalassiosirophycidae</taxon>
        <taxon>Stephanodiscales</taxon>
        <taxon>Stephanodiscaceae</taxon>
        <taxon>Cyclostephanos</taxon>
    </lineage>
</organism>
<evidence type="ECO:0000313" key="9">
    <source>
        <dbReference type="Proteomes" id="UP001530377"/>
    </source>
</evidence>
<dbReference type="InterPro" id="IPR014743">
    <property type="entry name" value="Cl-channel_core"/>
</dbReference>
<dbReference type="AlphaFoldDB" id="A0ABD3RTN3"/>
<evidence type="ECO:0000313" key="8">
    <source>
        <dbReference type="EMBL" id="KAL3815857.1"/>
    </source>
</evidence>
<dbReference type="Pfam" id="PF00654">
    <property type="entry name" value="Voltage_CLC"/>
    <property type="match status" value="2"/>
</dbReference>
<protein>
    <recommendedName>
        <fullName evidence="10">Chloride channel protein</fullName>
    </recommendedName>
</protein>
<comment type="subcellular location">
    <subcellularLocation>
        <location evidence="1">Membrane</location>
        <topology evidence="1">Multi-pass membrane protein</topology>
    </subcellularLocation>
</comment>
<gene>
    <name evidence="8" type="ORF">ACHAXA_002273</name>
</gene>
<feature type="region of interest" description="Disordered" evidence="5">
    <location>
        <begin position="43"/>
        <end position="75"/>
    </location>
</feature>
<feature type="signal peptide" evidence="7">
    <location>
        <begin position="1"/>
        <end position="21"/>
    </location>
</feature>
<feature type="transmembrane region" description="Helical" evidence="6">
    <location>
        <begin position="590"/>
        <end position="619"/>
    </location>
</feature>
<dbReference type="PANTHER" id="PTHR43427:SF12">
    <property type="entry name" value="CHLORIDE TRANSPORTER"/>
    <property type="match status" value="1"/>
</dbReference>
<dbReference type="InterPro" id="IPR001807">
    <property type="entry name" value="ClC"/>
</dbReference>
<dbReference type="PANTHER" id="PTHR43427">
    <property type="entry name" value="CHLORIDE CHANNEL PROTEIN CLC-E"/>
    <property type="match status" value="1"/>
</dbReference>
<feature type="transmembrane region" description="Helical" evidence="6">
    <location>
        <begin position="555"/>
        <end position="578"/>
    </location>
</feature>
<keyword evidence="4 6" id="KW-0472">Membrane</keyword>
<dbReference type="EMBL" id="JALLPB020000179">
    <property type="protein sequence ID" value="KAL3815857.1"/>
    <property type="molecule type" value="Genomic_DNA"/>
</dbReference>
<sequence length="633" mass="66445">MVITGVTRILALLLLHDKLDAHALLSPSVVRPLTSTTTTTTTTARSYFHHNQPSSSSHPPSPSTPYLSSRRPPHDNNSNNIGWKTAIFSTIPSTNDDDSDGSIDKSSHDDTPLALAVAVGIISSFVGYVYSKCMRAGFELLWKTWPASIFGGCFGATKFGKLLNRYPHAYIPMIVTIGGTLVAILSTLYRPRLFSAHDYVRVLSREDGANMDEFPRATRHLLPVLAICCLTSISGFSLGPEAPMVTAGGLIGASMGRKYLRYIDRPNSSSSSSSSSSPSSPSIEETLAYAGAAGTLTGFMNVPLAGPIFALEMTNRRAGISPNAARSWSAAVASSLAGMALVRGMLTPNANVGGHFLYVPRAGVGTLTGADAILAGSACGIGGAMLGTAFHTTVRFLKSLLWPAMRKSTTTAETSTNSNNDVDDNGGGGRMMVATTIGRKVVVALTIGLISTFYPQTMFWGEGSLQGMIDGQMTPFSSTPHGIPTMMTRLARVDPNRPFSPDGLDAMRIGAAKFAAIALASAGGYPGGVIFPLLSNGATLSHAFASALRPWMPPLSSTTASSSLVVPLMTMGFMAATLTSITRTPLATVLILALTASGTTPLSALLPGVLLASYVSIFVSDRLSSDSFFSYSK</sequence>
<evidence type="ECO:0000256" key="7">
    <source>
        <dbReference type="SAM" id="SignalP"/>
    </source>
</evidence>
<evidence type="ECO:0008006" key="10">
    <source>
        <dbReference type="Google" id="ProtNLM"/>
    </source>
</evidence>
<dbReference type="InterPro" id="IPR050368">
    <property type="entry name" value="ClC-type_chloride_channel"/>
</dbReference>
<feature type="chain" id="PRO_5044864047" description="Chloride channel protein" evidence="7">
    <location>
        <begin position="22"/>
        <end position="633"/>
    </location>
</feature>
<evidence type="ECO:0000256" key="2">
    <source>
        <dbReference type="ARBA" id="ARBA00022692"/>
    </source>
</evidence>
<dbReference type="SUPFAM" id="SSF81340">
    <property type="entry name" value="Clc chloride channel"/>
    <property type="match status" value="2"/>
</dbReference>
<keyword evidence="7" id="KW-0732">Signal</keyword>
<feature type="transmembrane region" description="Helical" evidence="6">
    <location>
        <begin position="221"/>
        <end position="239"/>
    </location>
</feature>
<comment type="caution">
    <text evidence="8">The sequence shown here is derived from an EMBL/GenBank/DDBJ whole genome shotgun (WGS) entry which is preliminary data.</text>
</comment>
<dbReference type="GO" id="GO:0016020">
    <property type="term" value="C:membrane"/>
    <property type="evidence" value="ECO:0007669"/>
    <property type="project" value="UniProtKB-SubCell"/>
</dbReference>
<feature type="transmembrane region" description="Helical" evidence="6">
    <location>
        <begin position="373"/>
        <end position="397"/>
    </location>
</feature>
<feature type="transmembrane region" description="Helical" evidence="6">
    <location>
        <begin position="323"/>
        <end position="342"/>
    </location>
</feature>
<keyword evidence="3 6" id="KW-1133">Transmembrane helix</keyword>
<dbReference type="CDD" id="cd00400">
    <property type="entry name" value="Voltage_gated_ClC"/>
    <property type="match status" value="1"/>
</dbReference>
<feature type="compositionally biased region" description="Low complexity" evidence="5">
    <location>
        <begin position="53"/>
        <end position="70"/>
    </location>
</feature>
<reference evidence="8 9" key="1">
    <citation type="submission" date="2024-10" db="EMBL/GenBank/DDBJ databases">
        <title>Updated reference genomes for cyclostephanoid diatoms.</title>
        <authorList>
            <person name="Roberts W.R."/>
            <person name="Alverson A.J."/>
        </authorList>
    </citation>
    <scope>NUCLEOTIDE SEQUENCE [LARGE SCALE GENOMIC DNA]</scope>
    <source>
        <strain evidence="8 9">AJA228-03</strain>
    </source>
</reference>
<keyword evidence="2 6" id="KW-0812">Transmembrane</keyword>
<proteinExistence type="predicted"/>
<keyword evidence="9" id="KW-1185">Reference proteome</keyword>
<evidence type="ECO:0000256" key="1">
    <source>
        <dbReference type="ARBA" id="ARBA00004141"/>
    </source>
</evidence>